<proteinExistence type="predicted"/>
<organism evidence="2 3">
    <name type="scientific">Metapseudomonas resinovorans</name>
    <name type="common">Pseudomonas resinovorans</name>
    <dbReference type="NCBI Taxonomy" id="53412"/>
    <lineage>
        <taxon>Bacteria</taxon>
        <taxon>Pseudomonadati</taxon>
        <taxon>Pseudomonadota</taxon>
        <taxon>Gammaproteobacteria</taxon>
        <taxon>Pseudomonadales</taxon>
        <taxon>Pseudomonadaceae</taxon>
        <taxon>Metapseudomonas</taxon>
    </lineage>
</organism>
<sequence>MDRIYNPEQTDDDRQFTEGDFDTDVPATPLAAQWLNDVQEELCAVIEASGLSLDPTKQDQLYTAIQALIQANTSQATQVDIFTTSSTWTKAAGATVVHGLLIGAGGGGSSGKVADPGLAAEGGAGGSGGGITEFLVEASALPASVAVTVGIGGQGGAASTAAFNGGGSGGDTVFSASPTFYTASGGVGPTGAGVGSSRANLRPGGKGGNGGAGNGSTGGATLDGTSITPSGGAPGGGGGGGVSAAEVEGGGGGSAFCTVYSPMG</sequence>
<evidence type="ECO:0000313" key="3">
    <source>
        <dbReference type="Proteomes" id="UP001211689"/>
    </source>
</evidence>
<evidence type="ECO:0000256" key="1">
    <source>
        <dbReference type="SAM" id="MobiDB-lite"/>
    </source>
</evidence>
<comment type="caution">
    <text evidence="2">The sequence shown here is derived from an EMBL/GenBank/DDBJ whole genome shotgun (WGS) entry which is preliminary data.</text>
</comment>
<feature type="non-terminal residue" evidence="2">
    <location>
        <position position="264"/>
    </location>
</feature>
<evidence type="ECO:0008006" key="4">
    <source>
        <dbReference type="Google" id="ProtNLM"/>
    </source>
</evidence>
<dbReference type="EMBL" id="JANEWF010000009">
    <property type="protein sequence ID" value="MDA8483581.1"/>
    <property type="molecule type" value="Genomic_DNA"/>
</dbReference>
<keyword evidence="3" id="KW-1185">Reference proteome</keyword>
<dbReference type="Proteomes" id="UP001211689">
    <property type="component" value="Unassembled WGS sequence"/>
</dbReference>
<evidence type="ECO:0000313" key="2">
    <source>
        <dbReference type="EMBL" id="MDA8483581.1"/>
    </source>
</evidence>
<reference evidence="2 3" key="1">
    <citation type="submission" date="2022-07" db="EMBL/GenBank/DDBJ databases">
        <title>Genome Analysis of Selected Gammaproteobacteria from Nigerian Food snails.</title>
        <authorList>
            <person name="Okafor A.C."/>
        </authorList>
    </citation>
    <scope>NUCLEOTIDE SEQUENCE [LARGE SCALE GENOMIC DNA]</scope>
    <source>
        <strain evidence="2 3">Awg 2</strain>
    </source>
</reference>
<accession>A0ABT4Y478</accession>
<name>A0ABT4Y478_METRE</name>
<feature type="region of interest" description="Disordered" evidence="1">
    <location>
        <begin position="192"/>
        <end position="245"/>
    </location>
</feature>
<feature type="compositionally biased region" description="Gly residues" evidence="1">
    <location>
        <begin position="204"/>
        <end position="218"/>
    </location>
</feature>
<protein>
    <recommendedName>
        <fullName evidence="4">Minor tail protein</fullName>
    </recommendedName>
</protein>
<feature type="compositionally biased region" description="Gly residues" evidence="1">
    <location>
        <begin position="232"/>
        <end position="245"/>
    </location>
</feature>
<gene>
    <name evidence="2" type="ORF">NNO07_10905</name>
</gene>
<feature type="region of interest" description="Disordered" evidence="1">
    <location>
        <begin position="1"/>
        <end position="21"/>
    </location>
</feature>